<evidence type="ECO:0000259" key="1">
    <source>
        <dbReference type="Pfam" id="PF04480"/>
    </source>
</evidence>
<feature type="domain" description="DUF559" evidence="1">
    <location>
        <begin position="9"/>
        <end position="113"/>
    </location>
</feature>
<dbReference type="PANTHER" id="PTHR38590:SF1">
    <property type="entry name" value="BLL0828 PROTEIN"/>
    <property type="match status" value="1"/>
</dbReference>
<evidence type="ECO:0000313" key="4">
    <source>
        <dbReference type="Proteomes" id="UP000032414"/>
    </source>
</evidence>
<dbReference type="STRING" id="451.B6N58_10970"/>
<dbReference type="Gene3D" id="3.40.960.10">
    <property type="entry name" value="VSR Endonuclease"/>
    <property type="match status" value="1"/>
</dbReference>
<dbReference type="KEGG" id="tmc:LMI_0893"/>
<dbReference type="SUPFAM" id="SSF52980">
    <property type="entry name" value="Restriction endonuclease-like"/>
    <property type="match status" value="1"/>
</dbReference>
<accession>A0A098GCM3</accession>
<dbReference type="GO" id="GO:0004519">
    <property type="term" value="F:endonuclease activity"/>
    <property type="evidence" value="ECO:0007669"/>
    <property type="project" value="UniProtKB-KW"/>
</dbReference>
<evidence type="ECO:0000313" key="3">
    <source>
        <dbReference type="EMBL" id="SCY58571.1"/>
    </source>
</evidence>
<dbReference type="InterPro" id="IPR007569">
    <property type="entry name" value="DUF559"/>
</dbReference>
<evidence type="ECO:0000313" key="5">
    <source>
        <dbReference type="Proteomes" id="UP000182998"/>
    </source>
</evidence>
<keyword evidence="3" id="KW-0378">Hydrolase</keyword>
<dbReference type="InterPro" id="IPR011335">
    <property type="entry name" value="Restrct_endonuc-II-like"/>
</dbReference>
<gene>
    <name evidence="2" type="ORF">LMI_0893</name>
    <name evidence="3" type="ORF">SAMN02982997_02167</name>
</gene>
<protein>
    <submittedName>
        <fullName evidence="3">Very-short-patch-repair endonuclease</fullName>
    </submittedName>
</protein>
<keyword evidence="3" id="KW-0255">Endonuclease</keyword>
<dbReference type="AlphaFoldDB" id="A0A098GCM3"/>
<dbReference type="PANTHER" id="PTHR38590">
    <property type="entry name" value="BLL0828 PROTEIN"/>
    <property type="match status" value="1"/>
</dbReference>
<dbReference type="PATRIC" id="fig|451.8.peg.210"/>
<reference evidence="2" key="1">
    <citation type="submission" date="2014-09" db="EMBL/GenBank/DDBJ databases">
        <authorList>
            <person name="GOMEZ-VALERO Laura"/>
        </authorList>
    </citation>
    <scope>NUCLEOTIDE SEQUENCE</scope>
    <source>
        <strain evidence="2">ATCC33218</strain>
    </source>
</reference>
<dbReference type="EMBL" id="FMVN01000010">
    <property type="protein sequence ID" value="SCY58571.1"/>
    <property type="molecule type" value="Genomic_DNA"/>
</dbReference>
<organism evidence="2 4">
    <name type="scientific">Legionella micdadei</name>
    <name type="common">Tatlockia micdadei</name>
    <dbReference type="NCBI Taxonomy" id="451"/>
    <lineage>
        <taxon>Bacteria</taxon>
        <taxon>Pseudomonadati</taxon>
        <taxon>Pseudomonadota</taxon>
        <taxon>Gammaproteobacteria</taxon>
        <taxon>Legionellales</taxon>
        <taxon>Legionellaceae</taxon>
        <taxon>Legionella</taxon>
    </lineage>
</organism>
<keyword evidence="5" id="KW-1185">Reference proteome</keyword>
<dbReference type="CDD" id="cd01038">
    <property type="entry name" value="Endonuclease_DUF559"/>
    <property type="match status" value="1"/>
</dbReference>
<evidence type="ECO:0000313" key="2">
    <source>
        <dbReference type="EMBL" id="CEG60213.1"/>
    </source>
</evidence>
<dbReference type="RefSeq" id="WP_045098661.1">
    <property type="nucleotide sequence ID" value="NZ_CP020614.1"/>
</dbReference>
<keyword evidence="3" id="KW-0540">Nuclease</keyword>
<name>A0A098GCM3_LEGMI</name>
<sequence>MKEVDKSTLRQRAKQLRQQSTDAEKHLWYYLRAKRLGYKFKRQVPIGTYIVDFVCLEKRLIIELDGGQHLESKKYDIARTTWLNAHGFKVLRFWNHDVLQQTTSVLEVIMQGLTEPNIENKCGIS</sequence>
<dbReference type="Proteomes" id="UP000182998">
    <property type="component" value="Unassembled WGS sequence"/>
</dbReference>
<proteinExistence type="predicted"/>
<dbReference type="HOGENOM" id="CLU_107928_2_0_6"/>
<dbReference type="InterPro" id="IPR047216">
    <property type="entry name" value="Endonuclease_DUF559_bact"/>
</dbReference>
<reference evidence="3 5" key="3">
    <citation type="submission" date="2016-10" db="EMBL/GenBank/DDBJ databases">
        <authorList>
            <person name="Varghese N."/>
            <person name="Submissions S."/>
        </authorList>
    </citation>
    <scope>NUCLEOTIDE SEQUENCE [LARGE SCALE GENOMIC DNA]</scope>
    <source>
        <strain evidence="3 5">ATCC 33218</strain>
    </source>
</reference>
<reference evidence="4" key="2">
    <citation type="submission" date="2014-09" db="EMBL/GenBank/DDBJ databases">
        <authorList>
            <person name="Gomez-Valero L."/>
        </authorList>
    </citation>
    <scope>NUCLEOTIDE SEQUENCE [LARGE SCALE GENOMIC DNA]</scope>
    <source>
        <strain evidence="4">ATCC33218</strain>
    </source>
</reference>
<dbReference type="EMBL" id="LN614830">
    <property type="protein sequence ID" value="CEG60213.1"/>
    <property type="molecule type" value="Genomic_DNA"/>
</dbReference>
<dbReference type="Proteomes" id="UP000032414">
    <property type="component" value="Chromosome I"/>
</dbReference>
<dbReference type="Pfam" id="PF04480">
    <property type="entry name" value="DUF559"/>
    <property type="match status" value="1"/>
</dbReference>